<keyword evidence="3" id="KW-1185">Reference proteome</keyword>
<organism evidence="2 3">
    <name type="scientific">Niabella drilacis (strain DSM 25811 / CCM 8410 / CCUG 62505 / LMG 26954 / E90)</name>
    <dbReference type="NCBI Taxonomy" id="1285928"/>
    <lineage>
        <taxon>Bacteria</taxon>
        <taxon>Pseudomonadati</taxon>
        <taxon>Bacteroidota</taxon>
        <taxon>Chitinophagia</taxon>
        <taxon>Chitinophagales</taxon>
        <taxon>Chitinophagaceae</taxon>
        <taxon>Niabella</taxon>
    </lineage>
</organism>
<proteinExistence type="predicted"/>
<gene>
    <name evidence="2" type="ORF">SAMN04487894_1283</name>
</gene>
<dbReference type="STRING" id="1285928.SAMN04487894_1283"/>
<dbReference type="GO" id="GO:0016787">
    <property type="term" value="F:hydrolase activity"/>
    <property type="evidence" value="ECO:0007669"/>
    <property type="project" value="InterPro"/>
</dbReference>
<reference evidence="3" key="1">
    <citation type="submission" date="2016-10" db="EMBL/GenBank/DDBJ databases">
        <authorList>
            <person name="Varghese N."/>
            <person name="Submissions S."/>
        </authorList>
    </citation>
    <scope>NUCLEOTIDE SEQUENCE [LARGE SCALE GENOMIC DNA]</scope>
    <source>
        <strain evidence="3">DSM 25811 / CCM 8410 / LMG 26954 / E90</strain>
    </source>
</reference>
<dbReference type="Proteomes" id="UP000198757">
    <property type="component" value="Unassembled WGS sequence"/>
</dbReference>
<protein>
    <submittedName>
        <fullName evidence="2">Calcineurin-like phosphoesterase superfamily domain-containing protein</fullName>
    </submittedName>
</protein>
<dbReference type="Pfam" id="PF00149">
    <property type="entry name" value="Metallophos"/>
    <property type="match status" value="1"/>
</dbReference>
<dbReference type="InterPro" id="IPR029052">
    <property type="entry name" value="Metallo-depent_PP-like"/>
</dbReference>
<evidence type="ECO:0000313" key="2">
    <source>
        <dbReference type="EMBL" id="SDE23099.1"/>
    </source>
</evidence>
<sequence>MRRLLRFLLLRPVLWAARKFDSSPDKARIYDALTRLFNHILNNPGKLGPVIDFDSQSGKLIIFSDQHKGARNGADDFAVAAPAYLEALKYYNKAGFLFINLGDCEELWENTLSRVKKYNEAAFAAEKAFVQRNAFVKVIGNHDLYWANDPLAGLELEAVYGRKIKASEGVILNTGINGEGLRIFCTHGHQGDANSDGNWFTKFFISRIWGPLQSYLRINPNEPSNNAYKKTVHNEIMYEWSAEQDHILLITGHTHQPVFESLTHIERLYRQMDIAKSDNDNETIKKIQEETNLYQDRFNSLVFDYKRMLPTYFNTGCCCFSDGDITGIEIESGVIRLVKWKAADQGAGRTVLEEMSLAAITAAIRR</sequence>
<accession>A0A1G7B7P0</accession>
<dbReference type="AlphaFoldDB" id="A0A1G7B7P0"/>
<evidence type="ECO:0000313" key="3">
    <source>
        <dbReference type="Proteomes" id="UP000198757"/>
    </source>
</evidence>
<dbReference type="EMBL" id="FMZO01000028">
    <property type="protein sequence ID" value="SDE23099.1"/>
    <property type="molecule type" value="Genomic_DNA"/>
</dbReference>
<dbReference type="OrthoDB" id="9773199at2"/>
<dbReference type="SUPFAM" id="SSF56300">
    <property type="entry name" value="Metallo-dependent phosphatases"/>
    <property type="match status" value="1"/>
</dbReference>
<name>A0A1G7B7P0_NIADE</name>
<dbReference type="Gene3D" id="3.60.21.10">
    <property type="match status" value="1"/>
</dbReference>
<dbReference type="InterPro" id="IPR004843">
    <property type="entry name" value="Calcineurin-like_PHP"/>
</dbReference>
<evidence type="ECO:0000259" key="1">
    <source>
        <dbReference type="Pfam" id="PF00149"/>
    </source>
</evidence>
<dbReference type="RefSeq" id="WP_090393473.1">
    <property type="nucleotide sequence ID" value="NZ_FMZO01000028.1"/>
</dbReference>
<feature type="domain" description="Calcineurin-like phosphoesterase" evidence="1">
    <location>
        <begin position="60"/>
        <end position="257"/>
    </location>
</feature>